<comment type="caution">
    <text evidence="2">The sequence shown here is derived from an EMBL/GenBank/DDBJ whole genome shotgun (WGS) entry which is preliminary data.</text>
</comment>
<feature type="region of interest" description="Disordered" evidence="1">
    <location>
        <begin position="151"/>
        <end position="208"/>
    </location>
</feature>
<reference evidence="2" key="1">
    <citation type="submission" date="2013-04" db="EMBL/GenBank/DDBJ databases">
        <authorList>
            <person name="Qu J."/>
            <person name="Murali S.C."/>
            <person name="Bandaranaike D."/>
            <person name="Bellair M."/>
            <person name="Blankenburg K."/>
            <person name="Chao H."/>
            <person name="Dinh H."/>
            <person name="Doddapaneni H."/>
            <person name="Downs B."/>
            <person name="Dugan-Rocha S."/>
            <person name="Elkadiri S."/>
            <person name="Gnanaolivu R.D."/>
            <person name="Hernandez B."/>
            <person name="Javaid M."/>
            <person name="Jayaseelan J.C."/>
            <person name="Lee S."/>
            <person name="Li M."/>
            <person name="Ming W."/>
            <person name="Munidasa M."/>
            <person name="Muniz J."/>
            <person name="Nguyen L."/>
            <person name="Ongeri F."/>
            <person name="Osuji N."/>
            <person name="Pu L.-L."/>
            <person name="Puazo M."/>
            <person name="Qu C."/>
            <person name="Quiroz J."/>
            <person name="Raj R."/>
            <person name="Weissenberger G."/>
            <person name="Xin Y."/>
            <person name="Zou X."/>
            <person name="Han Y."/>
            <person name="Richards S."/>
            <person name="Worley K."/>
            <person name="Muzny D."/>
            <person name="Gibbs R."/>
        </authorList>
    </citation>
    <scope>NUCLEOTIDE SEQUENCE</scope>
    <source>
        <strain evidence="2">Sampled in the wild</strain>
    </source>
</reference>
<dbReference type="EMBL" id="KZ308498">
    <property type="protein sequence ID" value="KAG8230586.1"/>
    <property type="molecule type" value="Genomic_DNA"/>
</dbReference>
<name>A0A8K0P1Z3_LADFU</name>
<dbReference type="AlphaFoldDB" id="A0A8K0P1Z3"/>
<organism evidence="2 3">
    <name type="scientific">Ladona fulva</name>
    <name type="common">Scarce chaser dragonfly</name>
    <name type="synonym">Libellula fulva</name>
    <dbReference type="NCBI Taxonomy" id="123851"/>
    <lineage>
        <taxon>Eukaryota</taxon>
        <taxon>Metazoa</taxon>
        <taxon>Ecdysozoa</taxon>
        <taxon>Arthropoda</taxon>
        <taxon>Hexapoda</taxon>
        <taxon>Insecta</taxon>
        <taxon>Pterygota</taxon>
        <taxon>Palaeoptera</taxon>
        <taxon>Odonata</taxon>
        <taxon>Epiprocta</taxon>
        <taxon>Anisoptera</taxon>
        <taxon>Libelluloidea</taxon>
        <taxon>Libellulidae</taxon>
        <taxon>Ladona</taxon>
    </lineage>
</organism>
<accession>A0A8K0P1Z3</accession>
<protein>
    <submittedName>
        <fullName evidence="2">Uncharacterized protein</fullName>
    </submittedName>
</protein>
<reference evidence="2" key="2">
    <citation type="submission" date="2017-10" db="EMBL/GenBank/DDBJ databases">
        <title>Ladona fulva Genome sequencing and assembly.</title>
        <authorList>
            <person name="Murali S."/>
            <person name="Richards S."/>
            <person name="Bandaranaike D."/>
            <person name="Bellair M."/>
            <person name="Blankenburg K."/>
            <person name="Chao H."/>
            <person name="Dinh H."/>
            <person name="Doddapaneni H."/>
            <person name="Dugan-Rocha S."/>
            <person name="Elkadiri S."/>
            <person name="Gnanaolivu R."/>
            <person name="Hernandez B."/>
            <person name="Skinner E."/>
            <person name="Javaid M."/>
            <person name="Lee S."/>
            <person name="Li M."/>
            <person name="Ming W."/>
            <person name="Munidasa M."/>
            <person name="Muniz J."/>
            <person name="Nguyen L."/>
            <person name="Hughes D."/>
            <person name="Osuji N."/>
            <person name="Pu L.-L."/>
            <person name="Puazo M."/>
            <person name="Qu C."/>
            <person name="Quiroz J."/>
            <person name="Raj R."/>
            <person name="Weissenberger G."/>
            <person name="Xin Y."/>
            <person name="Zou X."/>
            <person name="Han Y."/>
            <person name="Worley K."/>
            <person name="Muzny D."/>
            <person name="Gibbs R."/>
        </authorList>
    </citation>
    <scope>NUCLEOTIDE SEQUENCE</scope>
    <source>
        <strain evidence="2">Sampled in the wild</strain>
    </source>
</reference>
<gene>
    <name evidence="2" type="ORF">J437_LFUL004499</name>
</gene>
<proteinExistence type="predicted"/>
<feature type="region of interest" description="Disordered" evidence="1">
    <location>
        <begin position="220"/>
        <end position="255"/>
    </location>
</feature>
<sequence>MFHSSPGSTVLSPLDIAYFRPLKAKWRDILTKWKQSEAGKRVASLPKDQFPMQLRTVLDEIQPSLSKNLKAGFKKAGIYPANKDEILCRLPKQDRSVNRDLVGGAFLAHLNEKRREFIKPLVKKKKIQVALGRSITAADILPQEKVTFTSCSKSKKRKKMVNSGKVQEKFSSGKIQGPPKKTSRKKDLDDSTSEDDNAYSMRDSGESDLVLSEDSVDEMYAPTAEPSPSTSKHQTSDSFSVSIPNPLKDKEKDEVTLKRTCESDLGIALTNRRLSPIHPPIQQTGQASRMSDVEFSIAN</sequence>
<feature type="compositionally biased region" description="Polar residues" evidence="1">
    <location>
        <begin position="226"/>
        <end position="243"/>
    </location>
</feature>
<dbReference type="Proteomes" id="UP000792457">
    <property type="component" value="Unassembled WGS sequence"/>
</dbReference>
<evidence type="ECO:0000313" key="2">
    <source>
        <dbReference type="EMBL" id="KAG8230586.1"/>
    </source>
</evidence>
<evidence type="ECO:0000256" key="1">
    <source>
        <dbReference type="SAM" id="MobiDB-lite"/>
    </source>
</evidence>
<dbReference type="OrthoDB" id="10065929at2759"/>
<keyword evidence="3" id="KW-1185">Reference proteome</keyword>
<feature type="region of interest" description="Disordered" evidence="1">
    <location>
        <begin position="276"/>
        <end position="299"/>
    </location>
</feature>
<evidence type="ECO:0000313" key="3">
    <source>
        <dbReference type="Proteomes" id="UP000792457"/>
    </source>
</evidence>